<evidence type="ECO:0000313" key="7">
    <source>
        <dbReference type="EMBL" id="GGB70255.1"/>
    </source>
</evidence>
<reference evidence="7" key="1">
    <citation type="journal article" date="2014" name="Int. J. Syst. Evol. Microbiol.">
        <title>Complete genome sequence of Corynebacterium casei LMG S-19264T (=DSM 44701T), isolated from a smear-ripened cheese.</title>
        <authorList>
            <consortium name="US DOE Joint Genome Institute (JGI-PGF)"/>
            <person name="Walter F."/>
            <person name="Albersmeier A."/>
            <person name="Kalinowski J."/>
            <person name="Ruckert C."/>
        </authorList>
    </citation>
    <scope>NUCLEOTIDE SEQUENCE</scope>
    <source>
        <strain evidence="7">CGMCC 1.10749</strain>
    </source>
</reference>
<keyword evidence="2 5" id="KW-0812">Transmembrane</keyword>
<dbReference type="SUPFAM" id="SSF161111">
    <property type="entry name" value="Cation efflux protein transmembrane domain-like"/>
    <property type="match status" value="1"/>
</dbReference>
<name>A0A8H9KQ53_9MICO</name>
<dbReference type="Proteomes" id="UP000628079">
    <property type="component" value="Unassembled WGS sequence"/>
</dbReference>
<keyword evidence="4 5" id="KW-0472">Membrane</keyword>
<keyword evidence="3 5" id="KW-1133">Transmembrane helix</keyword>
<dbReference type="RefSeq" id="WP_052117425.1">
    <property type="nucleotide sequence ID" value="NZ_BMEA01000001.1"/>
</dbReference>
<dbReference type="AlphaFoldDB" id="A0A8H9KQ53"/>
<evidence type="ECO:0000256" key="4">
    <source>
        <dbReference type="ARBA" id="ARBA00023136"/>
    </source>
</evidence>
<feature type="domain" description="Cation efflux protein transmembrane" evidence="6">
    <location>
        <begin position="21"/>
        <end position="193"/>
    </location>
</feature>
<evidence type="ECO:0000256" key="3">
    <source>
        <dbReference type="ARBA" id="ARBA00022989"/>
    </source>
</evidence>
<evidence type="ECO:0000256" key="1">
    <source>
        <dbReference type="ARBA" id="ARBA00004141"/>
    </source>
</evidence>
<feature type="transmembrane region" description="Helical" evidence="5">
    <location>
        <begin position="107"/>
        <end position="128"/>
    </location>
</feature>
<dbReference type="InterPro" id="IPR027469">
    <property type="entry name" value="Cation_efflux_TMD_sf"/>
</dbReference>
<accession>A0A8H9KQ53</accession>
<feature type="transmembrane region" description="Helical" evidence="5">
    <location>
        <begin position="21"/>
        <end position="45"/>
    </location>
</feature>
<sequence length="209" mass="21547">MKSEQATGSVASTLRRLVLTVAGLNFAWFWVEVAVALAIGSVALFADSVDFLEDTAINVLIALALGWGARHRAIAGKVMAGILLVPAAAAVWQAVAKWGDPTPPDVGWLAATAGSAAVVNGVCAWLLARVRTSGGSLSRAAFLSARNDVLVNVAIIAMALVTLWSGSGWPDLVLGLGVVALALHSAMEVWEVASEEHLAAKALAGEDID</sequence>
<feature type="transmembrane region" description="Helical" evidence="5">
    <location>
        <begin position="78"/>
        <end position="95"/>
    </location>
</feature>
<dbReference type="Pfam" id="PF01545">
    <property type="entry name" value="Cation_efflux"/>
    <property type="match status" value="1"/>
</dbReference>
<comment type="caution">
    <text evidence="7">The sequence shown here is derived from an EMBL/GenBank/DDBJ whole genome shotgun (WGS) entry which is preliminary data.</text>
</comment>
<dbReference type="Gene3D" id="1.20.1510.10">
    <property type="entry name" value="Cation efflux protein transmembrane domain"/>
    <property type="match status" value="1"/>
</dbReference>
<dbReference type="GO" id="GO:0008324">
    <property type="term" value="F:monoatomic cation transmembrane transporter activity"/>
    <property type="evidence" value="ECO:0007669"/>
    <property type="project" value="InterPro"/>
</dbReference>
<organism evidence="7 8">
    <name type="scientific">Knoellia flava</name>
    <dbReference type="NCBI Taxonomy" id="913969"/>
    <lineage>
        <taxon>Bacteria</taxon>
        <taxon>Bacillati</taxon>
        <taxon>Actinomycetota</taxon>
        <taxon>Actinomycetes</taxon>
        <taxon>Micrococcales</taxon>
        <taxon>Intrasporangiaceae</taxon>
        <taxon>Knoellia</taxon>
    </lineage>
</organism>
<feature type="transmembrane region" description="Helical" evidence="5">
    <location>
        <begin position="51"/>
        <end position="69"/>
    </location>
</feature>
<evidence type="ECO:0000256" key="2">
    <source>
        <dbReference type="ARBA" id="ARBA00022692"/>
    </source>
</evidence>
<evidence type="ECO:0000259" key="6">
    <source>
        <dbReference type="Pfam" id="PF01545"/>
    </source>
</evidence>
<proteinExistence type="predicted"/>
<dbReference type="InterPro" id="IPR058533">
    <property type="entry name" value="Cation_efflux_TM"/>
</dbReference>
<comment type="subcellular location">
    <subcellularLocation>
        <location evidence="1">Membrane</location>
        <topology evidence="1">Multi-pass membrane protein</topology>
    </subcellularLocation>
</comment>
<dbReference type="GO" id="GO:0016020">
    <property type="term" value="C:membrane"/>
    <property type="evidence" value="ECO:0007669"/>
    <property type="project" value="UniProtKB-SubCell"/>
</dbReference>
<feature type="transmembrane region" description="Helical" evidence="5">
    <location>
        <begin position="149"/>
        <end position="166"/>
    </location>
</feature>
<dbReference type="EMBL" id="BMEA01000001">
    <property type="protein sequence ID" value="GGB70255.1"/>
    <property type="molecule type" value="Genomic_DNA"/>
</dbReference>
<evidence type="ECO:0000256" key="5">
    <source>
        <dbReference type="SAM" id="Phobius"/>
    </source>
</evidence>
<gene>
    <name evidence="7" type="ORF">GCM10011314_06980</name>
</gene>
<evidence type="ECO:0000313" key="8">
    <source>
        <dbReference type="Proteomes" id="UP000628079"/>
    </source>
</evidence>
<reference evidence="7" key="2">
    <citation type="submission" date="2020-09" db="EMBL/GenBank/DDBJ databases">
        <authorList>
            <person name="Sun Q."/>
            <person name="Zhou Y."/>
        </authorList>
    </citation>
    <scope>NUCLEOTIDE SEQUENCE</scope>
    <source>
        <strain evidence="7">CGMCC 1.10749</strain>
    </source>
</reference>
<protein>
    <submittedName>
        <fullName evidence="7">Cobalt transporter</fullName>
    </submittedName>
</protein>